<dbReference type="RefSeq" id="WP_348263354.1">
    <property type="nucleotide sequence ID" value="NZ_CP121196.1"/>
</dbReference>
<keyword evidence="3 8" id="KW-0812">Transmembrane</keyword>
<proteinExistence type="inferred from homology"/>
<gene>
    <name evidence="11" type="ORF">P8935_02095</name>
</gene>
<evidence type="ECO:0000259" key="9">
    <source>
        <dbReference type="Pfam" id="PF02687"/>
    </source>
</evidence>
<feature type="transmembrane region" description="Helical" evidence="8">
    <location>
        <begin position="473"/>
        <end position="499"/>
    </location>
</feature>
<feature type="domain" description="MacB-like periplasmic core" evidence="10">
    <location>
        <begin position="532"/>
        <end position="743"/>
    </location>
</feature>
<dbReference type="EMBL" id="CP121196">
    <property type="protein sequence ID" value="XBH18131.1"/>
    <property type="molecule type" value="Genomic_DNA"/>
</dbReference>
<dbReference type="PANTHER" id="PTHR30572">
    <property type="entry name" value="MEMBRANE COMPONENT OF TRANSPORTER-RELATED"/>
    <property type="match status" value="1"/>
</dbReference>
<evidence type="ECO:0000313" key="11">
    <source>
        <dbReference type="EMBL" id="XBH18131.1"/>
    </source>
</evidence>
<dbReference type="InterPro" id="IPR025857">
    <property type="entry name" value="MacB_PCD"/>
</dbReference>
<keyword evidence="7" id="KW-0175">Coiled coil</keyword>
<feature type="transmembrane region" description="Helical" evidence="8">
    <location>
        <begin position="526"/>
        <end position="545"/>
    </location>
</feature>
<dbReference type="InterPro" id="IPR003838">
    <property type="entry name" value="ABC3_permease_C"/>
</dbReference>
<protein>
    <submittedName>
        <fullName evidence="11">ABC transporter permease</fullName>
    </submittedName>
</protein>
<dbReference type="Pfam" id="PF02687">
    <property type="entry name" value="FtsX"/>
    <property type="match status" value="2"/>
</dbReference>
<dbReference type="InterPro" id="IPR047928">
    <property type="entry name" value="Perm_prefix_1"/>
</dbReference>
<evidence type="ECO:0000259" key="10">
    <source>
        <dbReference type="Pfam" id="PF12704"/>
    </source>
</evidence>
<feature type="transmembrane region" description="Helical" evidence="8">
    <location>
        <begin position="797"/>
        <end position="820"/>
    </location>
</feature>
<feature type="transmembrane region" description="Helical" evidence="8">
    <location>
        <begin position="97"/>
        <end position="123"/>
    </location>
</feature>
<accession>A0AAU7DL91</accession>
<feature type="transmembrane region" description="Helical" evidence="8">
    <location>
        <begin position="435"/>
        <end position="461"/>
    </location>
</feature>
<dbReference type="InterPro" id="IPR017800">
    <property type="entry name" value="ADOP"/>
</dbReference>
<feature type="transmembrane region" description="Helical" evidence="8">
    <location>
        <begin position="887"/>
        <end position="907"/>
    </location>
</feature>
<evidence type="ECO:0000256" key="4">
    <source>
        <dbReference type="ARBA" id="ARBA00022989"/>
    </source>
</evidence>
<feature type="domain" description="ABC3 transporter permease C-terminal" evidence="9">
    <location>
        <begin position="385"/>
        <end position="499"/>
    </location>
</feature>
<feature type="coiled-coil region" evidence="7">
    <location>
        <begin position="15"/>
        <end position="42"/>
    </location>
</feature>
<keyword evidence="2" id="KW-1003">Cell membrane</keyword>
<name>A0AAU7DL91_9BACT</name>
<dbReference type="NCBIfam" id="NF038403">
    <property type="entry name" value="perm_prefix_1"/>
    <property type="match status" value="1"/>
</dbReference>
<evidence type="ECO:0000256" key="3">
    <source>
        <dbReference type="ARBA" id="ARBA00022692"/>
    </source>
</evidence>
<dbReference type="NCBIfam" id="TIGR03434">
    <property type="entry name" value="ADOP"/>
    <property type="match status" value="1"/>
</dbReference>
<evidence type="ECO:0000256" key="8">
    <source>
        <dbReference type="SAM" id="Phobius"/>
    </source>
</evidence>
<dbReference type="GO" id="GO:0022857">
    <property type="term" value="F:transmembrane transporter activity"/>
    <property type="evidence" value="ECO:0007669"/>
    <property type="project" value="TreeGrafter"/>
</dbReference>
<feature type="domain" description="MacB-like periplasmic core" evidence="10">
    <location>
        <begin position="98"/>
        <end position="334"/>
    </location>
</feature>
<comment type="similarity">
    <text evidence="6">Belongs to the ABC-4 integral membrane protein family.</text>
</comment>
<dbReference type="GO" id="GO:0005886">
    <property type="term" value="C:plasma membrane"/>
    <property type="evidence" value="ECO:0007669"/>
    <property type="project" value="UniProtKB-SubCell"/>
</dbReference>
<evidence type="ECO:0000256" key="5">
    <source>
        <dbReference type="ARBA" id="ARBA00023136"/>
    </source>
</evidence>
<evidence type="ECO:0000256" key="6">
    <source>
        <dbReference type="ARBA" id="ARBA00038076"/>
    </source>
</evidence>
<comment type="subcellular location">
    <subcellularLocation>
        <location evidence="1">Cell membrane</location>
        <topology evidence="1">Multi-pass membrane protein</topology>
    </subcellularLocation>
</comment>
<dbReference type="InterPro" id="IPR050250">
    <property type="entry name" value="Macrolide_Exporter_MacB"/>
</dbReference>
<feature type="domain" description="ABC3 transporter permease C-terminal" evidence="9">
    <location>
        <begin position="804"/>
        <end position="917"/>
    </location>
</feature>
<dbReference type="Pfam" id="PF12704">
    <property type="entry name" value="MacB_PCD"/>
    <property type="match status" value="2"/>
</dbReference>
<dbReference type="AlphaFoldDB" id="A0AAU7DL91"/>
<sequence length="924" mass="100332">MMLWWNRLVAGFTALVSKRRKRTELDEELQAYLETAAEAKMRDGMSETEAWKRARAEMGSIESVKSKVSVVGWESWIESSLWDIRYGMRQLFRNPGFTAVALLTLALGIGANTAVFTLVYGIILKQLPVSYPEQLYRIGEGESYCCEWGGLQGSWGTFDYPFYKHVRDTDDSFAQLAAFSGNDPTFNTRRPESATAAQTIDGEYVSGNYFSTLGISAAQGRLISAFDDRENSEPVAVMGYRAWQNLYGADPSIVGSKLLINELPVTIVGIAPPDFFGARLAQSPPEMWIPLAQQPAFEGNGKKSLFYSSGDAWLYVIGRLQPGRSPVAVQKRLTGELQQWLRTERELGQDDLTKLAQQHIELTHGGNGVSPFRSNSKQGLLLLSSAAILVLLIACANLANLLLVRSSARRHQTALCLSLGASRGRLMRALLTESLLLSLLGGAIGVLVAFGVARGVLLIVFRGATLVPVSAAPSLPVLCFAFLLSLLTCIAGSLVPAWIGTQADPVQGLHGANRSHVGHNSRSQKVLVVIQAAVSVVLLAVAGLVSESLMHLEKANLGFQPQGRLIASISFKAAAYTPDRLPALYQRIQDRMEQMPGVVSASLSLNAPQKFCCVNLNIAIAGRNEKWISDEDTIFTRVTPHYFETIGTPIVMGRAFNSSDTQDSPHVAVVDEAFVHRFFAGQDPIGQHFGLSLEGHSSDFEIIGIAKDAKYRNPASAQNPIFFLPYSQTTSYAASGYQRLESGTLYAQLIEMRVNGNPAAYRDTVRKVLAETDPKLAPINIDTYVDQVAGQFNQERLIARLTSLFGMLALLLASIGLYGVTAYNVARRTGEIGIRMALGADRADVTGMVLKSAFLQTGLGLCLGVPLAVLCSRLLQHQLYQVSRFDPLVLGGATLVLALCAIVAAVVPARRAASVDPNSALRIE</sequence>
<reference evidence="11" key="1">
    <citation type="submission" date="2023-03" db="EMBL/GenBank/DDBJ databases">
        <title>Edaphobacter sp.</title>
        <authorList>
            <person name="Huber K.J."/>
            <person name="Papendorf J."/>
            <person name="Pilke C."/>
            <person name="Bunk B."/>
            <person name="Sproeer C."/>
            <person name="Pester M."/>
        </authorList>
    </citation>
    <scope>NUCLEOTIDE SEQUENCE</scope>
    <source>
        <strain evidence="11">DSM 110680</strain>
    </source>
</reference>
<feature type="transmembrane region" description="Helical" evidence="8">
    <location>
        <begin position="380"/>
        <end position="403"/>
    </location>
</feature>
<evidence type="ECO:0000256" key="1">
    <source>
        <dbReference type="ARBA" id="ARBA00004651"/>
    </source>
</evidence>
<feature type="transmembrane region" description="Helical" evidence="8">
    <location>
        <begin position="853"/>
        <end position="875"/>
    </location>
</feature>
<evidence type="ECO:0000256" key="2">
    <source>
        <dbReference type="ARBA" id="ARBA00022475"/>
    </source>
</evidence>
<organism evidence="11">
    <name type="scientific">Telmatobacter sp. DSM 110680</name>
    <dbReference type="NCBI Taxonomy" id="3036704"/>
    <lineage>
        <taxon>Bacteria</taxon>
        <taxon>Pseudomonadati</taxon>
        <taxon>Acidobacteriota</taxon>
        <taxon>Terriglobia</taxon>
        <taxon>Terriglobales</taxon>
        <taxon>Acidobacteriaceae</taxon>
        <taxon>Telmatobacter</taxon>
    </lineage>
</organism>
<keyword evidence="4 8" id="KW-1133">Transmembrane helix</keyword>
<dbReference type="PANTHER" id="PTHR30572:SF4">
    <property type="entry name" value="ABC TRANSPORTER PERMEASE YTRF"/>
    <property type="match status" value="1"/>
</dbReference>
<evidence type="ECO:0000256" key="7">
    <source>
        <dbReference type="SAM" id="Coils"/>
    </source>
</evidence>
<keyword evidence="5 8" id="KW-0472">Membrane</keyword>